<evidence type="ECO:0000256" key="7">
    <source>
        <dbReference type="ARBA" id="ARBA00047928"/>
    </source>
</evidence>
<dbReference type="SUPFAM" id="SSF51126">
    <property type="entry name" value="Pectin lyase-like"/>
    <property type="match status" value="1"/>
</dbReference>
<gene>
    <name evidence="11" type="ORF">CARUB_v10006308mg</name>
</gene>
<dbReference type="GO" id="GO:0045490">
    <property type="term" value="P:pectin catabolic process"/>
    <property type="evidence" value="ECO:0007669"/>
    <property type="project" value="UniProtKB-UniRule"/>
</dbReference>
<dbReference type="eggNOG" id="ENOG502QUTX">
    <property type="taxonomic scope" value="Eukaryota"/>
</dbReference>
<comment type="similarity">
    <text evidence="2">Belongs to the pectinesterase family.</text>
</comment>
<evidence type="ECO:0000313" key="11">
    <source>
        <dbReference type="EMBL" id="EOA17899.1"/>
    </source>
</evidence>
<dbReference type="InterPro" id="IPR012334">
    <property type="entry name" value="Pectin_lyas_fold"/>
</dbReference>
<dbReference type="UniPathway" id="UPA00545">
    <property type="reaction ID" value="UER00823"/>
</dbReference>
<dbReference type="PANTHER" id="PTHR31321">
    <property type="entry name" value="ACYL-COA THIOESTER HYDROLASE YBHC-RELATED"/>
    <property type="match status" value="1"/>
</dbReference>
<dbReference type="InterPro" id="IPR000070">
    <property type="entry name" value="Pectinesterase_cat"/>
</dbReference>
<dbReference type="OrthoDB" id="1073493at2759"/>
<dbReference type="AlphaFoldDB" id="R0GLZ4"/>
<dbReference type="Pfam" id="PF01095">
    <property type="entry name" value="Pectinesterase"/>
    <property type="match status" value="1"/>
</dbReference>
<comment type="pathway">
    <text evidence="1 9">Glycan metabolism; pectin degradation; 2-dehydro-3-deoxy-D-gluconate from pectin: step 1/5.</text>
</comment>
<evidence type="ECO:0000256" key="9">
    <source>
        <dbReference type="RuleBase" id="RU000589"/>
    </source>
</evidence>
<keyword evidence="9" id="KW-0961">Cell wall biogenesis/degradation</keyword>
<evidence type="ECO:0000313" key="12">
    <source>
        <dbReference type="Proteomes" id="UP000029121"/>
    </source>
</evidence>
<keyword evidence="9" id="KW-0964">Secreted</keyword>
<dbReference type="PROSITE" id="PS00800">
    <property type="entry name" value="PECTINESTERASE_1"/>
    <property type="match status" value="1"/>
</dbReference>
<evidence type="ECO:0000256" key="4">
    <source>
        <dbReference type="ARBA" id="ARBA00022801"/>
    </source>
</evidence>
<keyword evidence="12" id="KW-1185">Reference proteome</keyword>
<feature type="chain" id="PRO_5005145107" description="Pectinesterase" evidence="9">
    <location>
        <begin position="19"/>
        <end position="327"/>
    </location>
</feature>
<reference evidence="12" key="1">
    <citation type="journal article" date="2013" name="Nat. Genet.">
        <title>The Capsella rubella genome and the genomic consequences of rapid mating system evolution.</title>
        <authorList>
            <person name="Slotte T."/>
            <person name="Hazzouri K.M."/>
            <person name="Agren J.A."/>
            <person name="Koenig D."/>
            <person name="Maumus F."/>
            <person name="Guo Y.L."/>
            <person name="Steige K."/>
            <person name="Platts A.E."/>
            <person name="Escobar J.S."/>
            <person name="Newman L.K."/>
            <person name="Wang W."/>
            <person name="Mandakova T."/>
            <person name="Vello E."/>
            <person name="Smith L.M."/>
            <person name="Henz S.R."/>
            <person name="Steffen J."/>
            <person name="Takuno S."/>
            <person name="Brandvain Y."/>
            <person name="Coop G."/>
            <person name="Andolfatto P."/>
            <person name="Hu T.T."/>
            <person name="Blanchette M."/>
            <person name="Clark R.M."/>
            <person name="Quesneville H."/>
            <person name="Nordborg M."/>
            <person name="Gaut B.S."/>
            <person name="Lysak M.A."/>
            <person name="Jenkins J."/>
            <person name="Grimwood J."/>
            <person name="Chapman J."/>
            <person name="Prochnik S."/>
            <person name="Shu S."/>
            <person name="Rokhsar D."/>
            <person name="Schmutz J."/>
            <person name="Weigel D."/>
            <person name="Wright S.I."/>
        </authorList>
    </citation>
    <scope>NUCLEOTIDE SEQUENCE [LARGE SCALE GENOMIC DNA]</scope>
    <source>
        <strain evidence="12">cv. Monte Gargano</strain>
    </source>
</reference>
<dbReference type="FunFam" id="2.160.20.10:FF:000013">
    <property type="entry name" value="Pectinesterase"/>
    <property type="match status" value="1"/>
</dbReference>
<keyword evidence="6" id="KW-0325">Glycoprotein</keyword>
<feature type="domain" description="Pectinesterase catalytic" evidence="10">
    <location>
        <begin position="34"/>
        <end position="324"/>
    </location>
</feature>
<evidence type="ECO:0000259" key="10">
    <source>
        <dbReference type="Pfam" id="PF01095"/>
    </source>
</evidence>
<dbReference type="Gene3D" id="2.160.20.10">
    <property type="entry name" value="Single-stranded right-handed beta-helix, Pectin lyase-like"/>
    <property type="match status" value="1"/>
</dbReference>
<comment type="catalytic activity">
    <reaction evidence="7 9">
        <text>[(1-&gt;4)-alpha-D-galacturonosyl methyl ester](n) + n H2O = [(1-&gt;4)-alpha-D-galacturonosyl](n) + n methanol + n H(+)</text>
        <dbReference type="Rhea" id="RHEA:22380"/>
        <dbReference type="Rhea" id="RHEA-COMP:14570"/>
        <dbReference type="Rhea" id="RHEA-COMP:14573"/>
        <dbReference type="ChEBI" id="CHEBI:15377"/>
        <dbReference type="ChEBI" id="CHEBI:15378"/>
        <dbReference type="ChEBI" id="CHEBI:17790"/>
        <dbReference type="ChEBI" id="CHEBI:140522"/>
        <dbReference type="ChEBI" id="CHEBI:140523"/>
        <dbReference type="EC" id="3.1.1.11"/>
    </reaction>
</comment>
<sequence length="327" mass="36087">MINLKIIIFISLLSSITSLYEISTVSAGFSLVLVVDVKGSGSFITVQEAVNSVPDLSKSKILIHVKAGVYREKVIISERERNIVLQGTGFESTIIEWNDTANSSGSTANSYSFAIFSTNFVAYNISFKNYAPEPDPGMIGAQAVALRIDGDQAAFYGCGFYGAQDTLLDNRGRHFFKHCFIQGSIYIIFGNGRSIYQDCIIHSIAKESASGMSGCITAHGKELEDEKTGFSFVNCRIDGTGKVWLGRAWRPYARVVFSKTYMSQVVSNEGWNDMKDHKTQKTVYFGEHRCYGPGANHSGRVPYGKQLTDVEAAPFTNISFIDGEEWL</sequence>
<comment type="subcellular location">
    <subcellularLocation>
        <location evidence="9">Secreted</location>
        <location evidence="9">Cell wall</location>
    </subcellularLocation>
</comment>
<keyword evidence="5 9" id="KW-0063">Aspartyl esterase</keyword>
<comment type="function">
    <text evidence="8 9">Acts in the modification of cell walls via demethylesterification of cell wall pectin.</text>
</comment>
<dbReference type="EMBL" id="KB870811">
    <property type="protein sequence ID" value="EOA17899.1"/>
    <property type="molecule type" value="Genomic_DNA"/>
</dbReference>
<keyword evidence="9" id="KW-0732">Signal</keyword>
<evidence type="ECO:0000256" key="5">
    <source>
        <dbReference type="ARBA" id="ARBA00023085"/>
    </source>
</evidence>
<keyword evidence="4 9" id="KW-0378">Hydrolase</keyword>
<keyword evidence="9" id="KW-0134">Cell wall</keyword>
<name>R0GLZ4_9BRAS</name>
<dbReference type="Proteomes" id="UP000029121">
    <property type="component" value="Unassembled WGS sequence"/>
</dbReference>
<accession>R0GLZ4</accession>
<dbReference type="GO" id="GO:0030599">
    <property type="term" value="F:pectinesterase activity"/>
    <property type="evidence" value="ECO:0007669"/>
    <property type="project" value="UniProtKB-UniRule"/>
</dbReference>
<protein>
    <recommendedName>
        <fullName evidence="3 9">Pectinesterase</fullName>
        <ecNumber evidence="3 9">3.1.1.11</ecNumber>
    </recommendedName>
</protein>
<dbReference type="GO" id="GO:0042545">
    <property type="term" value="P:cell wall modification"/>
    <property type="evidence" value="ECO:0007669"/>
    <property type="project" value="UniProtKB-UniRule"/>
</dbReference>
<organism evidence="11 12">
    <name type="scientific">Capsella rubella</name>
    <dbReference type="NCBI Taxonomy" id="81985"/>
    <lineage>
        <taxon>Eukaryota</taxon>
        <taxon>Viridiplantae</taxon>
        <taxon>Streptophyta</taxon>
        <taxon>Embryophyta</taxon>
        <taxon>Tracheophyta</taxon>
        <taxon>Spermatophyta</taxon>
        <taxon>Magnoliopsida</taxon>
        <taxon>eudicotyledons</taxon>
        <taxon>Gunneridae</taxon>
        <taxon>Pentapetalae</taxon>
        <taxon>rosids</taxon>
        <taxon>malvids</taxon>
        <taxon>Brassicales</taxon>
        <taxon>Brassicaceae</taxon>
        <taxon>Camelineae</taxon>
        <taxon>Capsella</taxon>
    </lineage>
</organism>
<dbReference type="PANTHER" id="PTHR31321:SF73">
    <property type="entry name" value="PECTINESTERASE 14-RELATED"/>
    <property type="match status" value="1"/>
</dbReference>
<dbReference type="InterPro" id="IPR011050">
    <property type="entry name" value="Pectin_lyase_fold/virulence"/>
</dbReference>
<proteinExistence type="inferred from homology"/>
<evidence type="ECO:0000256" key="6">
    <source>
        <dbReference type="ARBA" id="ARBA00023180"/>
    </source>
</evidence>
<dbReference type="KEGG" id="crb:17878149"/>
<evidence type="ECO:0000256" key="1">
    <source>
        <dbReference type="ARBA" id="ARBA00005184"/>
    </source>
</evidence>
<dbReference type="EC" id="3.1.1.11" evidence="3 9"/>
<evidence type="ECO:0000256" key="2">
    <source>
        <dbReference type="ARBA" id="ARBA00008891"/>
    </source>
</evidence>
<evidence type="ECO:0000256" key="3">
    <source>
        <dbReference type="ARBA" id="ARBA00013229"/>
    </source>
</evidence>
<dbReference type="InterPro" id="IPR018040">
    <property type="entry name" value="Pectinesterase_Tyr_AS"/>
</dbReference>
<evidence type="ECO:0000256" key="8">
    <source>
        <dbReference type="ARBA" id="ARBA00057335"/>
    </source>
</evidence>
<feature type="signal peptide" evidence="9">
    <location>
        <begin position="1"/>
        <end position="18"/>
    </location>
</feature>